<dbReference type="PANTHER" id="PTHR43671">
    <property type="entry name" value="SERINE/THREONINE-PROTEIN KINASE NEK"/>
    <property type="match status" value="1"/>
</dbReference>
<keyword evidence="7" id="KW-0863">Zinc-finger</keyword>
<protein>
    <recommendedName>
        <fullName evidence="2">non-specific serine/threonine protein kinase</fullName>
        <ecNumber evidence="2">2.7.11.1</ecNumber>
    </recommendedName>
</protein>
<dbReference type="STRING" id="1231657.A0A1Y1ZFH1"/>
<reference evidence="12 13" key="1">
    <citation type="submission" date="2016-07" db="EMBL/GenBank/DDBJ databases">
        <title>Pervasive Adenine N6-methylation of Active Genes in Fungi.</title>
        <authorList>
            <consortium name="DOE Joint Genome Institute"/>
            <person name="Mondo S.J."/>
            <person name="Dannebaum R.O."/>
            <person name="Kuo R.C."/>
            <person name="Labutti K."/>
            <person name="Haridas S."/>
            <person name="Kuo A."/>
            <person name="Salamov A."/>
            <person name="Ahrendt S.R."/>
            <person name="Lipzen A."/>
            <person name="Sullivan W."/>
            <person name="Andreopoulos W.B."/>
            <person name="Clum A."/>
            <person name="Lindquist E."/>
            <person name="Daum C."/>
            <person name="Ramamoorthy G.K."/>
            <person name="Gryganskyi A."/>
            <person name="Culley D."/>
            <person name="Magnuson J.K."/>
            <person name="James T.Y."/>
            <person name="O'Malley M.A."/>
            <person name="Stajich J.E."/>
            <person name="Spatafora J.W."/>
            <person name="Visel A."/>
            <person name="Grigoriev I.V."/>
        </authorList>
    </citation>
    <scope>NUCLEOTIDE SEQUENCE [LARGE SCALE GENOMIC DNA]</scope>
    <source>
        <strain evidence="12 13">CBS 115471</strain>
    </source>
</reference>
<sequence length="418" mass="47419">MSKEVNLIAVQESSYRILKWVGGGGFGQVFKVLRNNVVLACKQIQTNDPDFALQEQRHMTLVRGGPHIAAVHDEVEWNSTTKTLSFFMDYYKGKDLDRQVETIRAAGQAFTENQIIEIGYQIAVALEYCHRKKLLHQDMKPMNVLLRDPWDPISEGTVPDLYVTDFGIASHVRTIGTRMTGQRGTLGYEAPEISGPAALVPFSQKSDVYAFGCILFRLCTLKHPFEAAGLQPREISRAYSIDLLSLISTMLSIERVDRPTAAQVKEQLMALIRQNISPTAKECRKCQRVFLSTDKLRIHLKRTKHSRKADADSSDEDTFESWNPGAAFSRAVAPTHSEPEFRIKGMAKLMEQHQEQGQELTEAGPDPCPCVVCMQCFDSKKTFFKHLHNRNHYRSAKYVLKRKSTKDLNTHASKRQIF</sequence>
<evidence type="ECO:0000256" key="9">
    <source>
        <dbReference type="RuleBase" id="RU000304"/>
    </source>
</evidence>
<evidence type="ECO:0000313" key="13">
    <source>
        <dbReference type="Proteomes" id="UP000193144"/>
    </source>
</evidence>
<dbReference type="InterPro" id="IPR013087">
    <property type="entry name" value="Znf_C2H2_type"/>
</dbReference>
<comment type="similarity">
    <text evidence="1">Belongs to the protein kinase superfamily. NEK Ser/Thr protein kinase family. NIMA subfamily.</text>
</comment>
<dbReference type="PROSITE" id="PS00108">
    <property type="entry name" value="PROTEIN_KINASE_ST"/>
    <property type="match status" value="1"/>
</dbReference>
<feature type="binding site" evidence="8">
    <location>
        <position position="42"/>
    </location>
    <ligand>
        <name>ATP</name>
        <dbReference type="ChEBI" id="CHEBI:30616"/>
    </ligand>
</feature>
<dbReference type="Gene3D" id="1.10.510.10">
    <property type="entry name" value="Transferase(Phosphotransferase) domain 1"/>
    <property type="match status" value="1"/>
</dbReference>
<evidence type="ECO:0000259" key="10">
    <source>
        <dbReference type="PROSITE" id="PS50011"/>
    </source>
</evidence>
<evidence type="ECO:0000256" key="2">
    <source>
        <dbReference type="ARBA" id="ARBA00012513"/>
    </source>
</evidence>
<comment type="caution">
    <text evidence="12">The sequence shown here is derived from an EMBL/GenBank/DDBJ whole genome shotgun (WGS) entry which is preliminary data.</text>
</comment>
<dbReference type="Pfam" id="PF00069">
    <property type="entry name" value="Pkinase"/>
    <property type="match status" value="1"/>
</dbReference>
<organism evidence="12 13">
    <name type="scientific">Clohesyomyces aquaticus</name>
    <dbReference type="NCBI Taxonomy" id="1231657"/>
    <lineage>
        <taxon>Eukaryota</taxon>
        <taxon>Fungi</taxon>
        <taxon>Dikarya</taxon>
        <taxon>Ascomycota</taxon>
        <taxon>Pezizomycotina</taxon>
        <taxon>Dothideomycetes</taxon>
        <taxon>Pleosporomycetidae</taxon>
        <taxon>Pleosporales</taxon>
        <taxon>Lindgomycetaceae</taxon>
        <taxon>Clohesyomyces</taxon>
    </lineage>
</organism>
<evidence type="ECO:0000256" key="8">
    <source>
        <dbReference type="PROSITE-ProRule" id="PRU10141"/>
    </source>
</evidence>
<dbReference type="InterPro" id="IPR017441">
    <property type="entry name" value="Protein_kinase_ATP_BS"/>
</dbReference>
<dbReference type="PROSITE" id="PS50157">
    <property type="entry name" value="ZINC_FINGER_C2H2_2"/>
    <property type="match status" value="1"/>
</dbReference>
<dbReference type="OrthoDB" id="310217at2759"/>
<evidence type="ECO:0000256" key="4">
    <source>
        <dbReference type="ARBA" id="ARBA00022741"/>
    </source>
</evidence>
<keyword evidence="7" id="KW-0479">Metal-binding</keyword>
<dbReference type="PANTHER" id="PTHR43671:SF13">
    <property type="entry name" value="SERINE_THREONINE-PROTEIN KINASE NEK2"/>
    <property type="match status" value="1"/>
</dbReference>
<evidence type="ECO:0000256" key="5">
    <source>
        <dbReference type="ARBA" id="ARBA00022777"/>
    </source>
</evidence>
<dbReference type="GO" id="GO:0005524">
    <property type="term" value="F:ATP binding"/>
    <property type="evidence" value="ECO:0007669"/>
    <property type="project" value="UniProtKB-UniRule"/>
</dbReference>
<dbReference type="InterPro" id="IPR000719">
    <property type="entry name" value="Prot_kinase_dom"/>
</dbReference>
<dbReference type="SMART" id="SM00220">
    <property type="entry name" value="S_TKc"/>
    <property type="match status" value="1"/>
</dbReference>
<dbReference type="InterPro" id="IPR050660">
    <property type="entry name" value="NEK_Ser/Thr_kinase"/>
</dbReference>
<dbReference type="PROSITE" id="PS00107">
    <property type="entry name" value="PROTEIN_KINASE_ATP"/>
    <property type="match status" value="1"/>
</dbReference>
<dbReference type="SUPFAM" id="SSF56112">
    <property type="entry name" value="Protein kinase-like (PK-like)"/>
    <property type="match status" value="1"/>
</dbReference>
<evidence type="ECO:0000259" key="11">
    <source>
        <dbReference type="PROSITE" id="PS50157"/>
    </source>
</evidence>
<dbReference type="Proteomes" id="UP000193144">
    <property type="component" value="Unassembled WGS sequence"/>
</dbReference>
<keyword evidence="9" id="KW-0723">Serine/threonine-protein kinase</keyword>
<keyword evidence="13" id="KW-1185">Reference proteome</keyword>
<name>A0A1Y1ZFH1_9PLEO</name>
<dbReference type="InterPro" id="IPR011009">
    <property type="entry name" value="Kinase-like_dom_sf"/>
</dbReference>
<evidence type="ECO:0000256" key="6">
    <source>
        <dbReference type="ARBA" id="ARBA00022840"/>
    </source>
</evidence>
<proteinExistence type="inferred from homology"/>
<feature type="domain" description="C2H2-type" evidence="11">
    <location>
        <begin position="281"/>
        <end position="310"/>
    </location>
</feature>
<keyword evidence="3" id="KW-0808">Transferase</keyword>
<feature type="domain" description="Protein kinase" evidence="10">
    <location>
        <begin position="15"/>
        <end position="272"/>
    </location>
</feature>
<dbReference type="GO" id="GO:0004674">
    <property type="term" value="F:protein serine/threonine kinase activity"/>
    <property type="evidence" value="ECO:0007669"/>
    <property type="project" value="UniProtKB-KW"/>
</dbReference>
<dbReference type="InterPro" id="IPR008271">
    <property type="entry name" value="Ser/Thr_kinase_AS"/>
</dbReference>
<evidence type="ECO:0000313" key="12">
    <source>
        <dbReference type="EMBL" id="ORY09003.1"/>
    </source>
</evidence>
<dbReference type="EC" id="2.7.11.1" evidence="2"/>
<dbReference type="PROSITE" id="PS00028">
    <property type="entry name" value="ZINC_FINGER_C2H2_1"/>
    <property type="match status" value="1"/>
</dbReference>
<dbReference type="AlphaFoldDB" id="A0A1Y1ZFH1"/>
<keyword evidence="4 8" id="KW-0547">Nucleotide-binding</keyword>
<evidence type="ECO:0000256" key="7">
    <source>
        <dbReference type="PROSITE-ProRule" id="PRU00042"/>
    </source>
</evidence>
<accession>A0A1Y1ZFH1</accession>
<gene>
    <name evidence="12" type="ORF">BCR34DRAFT_589612</name>
</gene>
<keyword evidence="5 12" id="KW-0418">Kinase</keyword>
<keyword evidence="6 8" id="KW-0067">ATP-binding</keyword>
<evidence type="ECO:0000256" key="1">
    <source>
        <dbReference type="ARBA" id="ARBA00010886"/>
    </source>
</evidence>
<dbReference type="PROSITE" id="PS50011">
    <property type="entry name" value="PROTEIN_KINASE_DOM"/>
    <property type="match status" value="1"/>
</dbReference>
<dbReference type="GO" id="GO:0008270">
    <property type="term" value="F:zinc ion binding"/>
    <property type="evidence" value="ECO:0007669"/>
    <property type="project" value="UniProtKB-KW"/>
</dbReference>
<evidence type="ECO:0000256" key="3">
    <source>
        <dbReference type="ARBA" id="ARBA00022679"/>
    </source>
</evidence>
<keyword evidence="7" id="KW-0862">Zinc</keyword>
<dbReference type="EMBL" id="MCFA01000092">
    <property type="protein sequence ID" value="ORY09003.1"/>
    <property type="molecule type" value="Genomic_DNA"/>
</dbReference>